<feature type="non-terminal residue" evidence="3">
    <location>
        <position position="1"/>
    </location>
</feature>
<accession>A0A2M7K1Z7</accession>
<sequence>IGLADPFALVLAISTQQAVHFLGMPESNDIVAELVIYLAKAPKSRAVDDAYAKAKDDVQNQRLDPIPLDIRNAPTQLMKNFGFGKGYKPYGKKDHRPKNLHERKYWREKQE</sequence>
<dbReference type="Gene3D" id="1.20.272.10">
    <property type="match status" value="1"/>
</dbReference>
<comment type="caution">
    <text evidence="3">The sequence shown here is derived from an EMBL/GenBank/DDBJ whole genome shotgun (WGS) entry which is preliminary data.</text>
</comment>
<dbReference type="GO" id="GO:0003677">
    <property type="term" value="F:DNA binding"/>
    <property type="evidence" value="ECO:0007669"/>
    <property type="project" value="InterPro"/>
</dbReference>
<evidence type="ECO:0000259" key="2">
    <source>
        <dbReference type="Pfam" id="PF12002"/>
    </source>
</evidence>
<feature type="domain" description="MgsA AAA+ ATPase C-terminal" evidence="2">
    <location>
        <begin position="1"/>
        <end position="107"/>
    </location>
</feature>
<dbReference type="PANTHER" id="PTHR13779:SF7">
    <property type="entry name" value="ATPASE WRNIP1"/>
    <property type="match status" value="1"/>
</dbReference>
<dbReference type="Proteomes" id="UP000229924">
    <property type="component" value="Unassembled WGS sequence"/>
</dbReference>
<evidence type="ECO:0000313" key="3">
    <source>
        <dbReference type="EMBL" id="PIX30282.1"/>
    </source>
</evidence>
<proteinExistence type="predicted"/>
<feature type="compositionally biased region" description="Basic and acidic residues" evidence="1">
    <location>
        <begin position="97"/>
        <end position="111"/>
    </location>
</feature>
<dbReference type="GO" id="GO:0008047">
    <property type="term" value="F:enzyme activator activity"/>
    <property type="evidence" value="ECO:0007669"/>
    <property type="project" value="TreeGrafter"/>
</dbReference>
<reference evidence="4" key="1">
    <citation type="submission" date="2017-09" db="EMBL/GenBank/DDBJ databases">
        <title>Depth-based differentiation of microbial function through sediment-hosted aquifers and enrichment of novel symbionts in the deep terrestrial subsurface.</title>
        <authorList>
            <person name="Probst A.J."/>
            <person name="Ladd B."/>
            <person name="Jarett J.K."/>
            <person name="Geller-Mcgrath D.E."/>
            <person name="Sieber C.M.K."/>
            <person name="Emerson J.B."/>
            <person name="Anantharaman K."/>
            <person name="Thomas B.C."/>
            <person name="Malmstrom R."/>
            <person name="Stieglmeier M."/>
            <person name="Klingl A."/>
            <person name="Woyke T."/>
            <person name="Ryan C.M."/>
            <person name="Banfield J.F."/>
        </authorList>
    </citation>
    <scope>NUCLEOTIDE SEQUENCE [LARGE SCALE GENOMIC DNA]</scope>
</reference>
<dbReference type="Pfam" id="PF12002">
    <property type="entry name" value="MgsA_C"/>
    <property type="match status" value="1"/>
</dbReference>
<dbReference type="InterPro" id="IPR051314">
    <property type="entry name" value="AAA_ATPase_RarA/MGS1/WRNIP1"/>
</dbReference>
<evidence type="ECO:0000256" key="1">
    <source>
        <dbReference type="SAM" id="MobiDB-lite"/>
    </source>
</evidence>
<feature type="region of interest" description="Disordered" evidence="1">
    <location>
        <begin position="84"/>
        <end position="111"/>
    </location>
</feature>
<organism evidence="3 4">
    <name type="scientific">Candidatus Berkelbacteria bacterium CG_4_8_14_3_um_filter_42_13</name>
    <dbReference type="NCBI Taxonomy" id="1974505"/>
    <lineage>
        <taxon>Bacteria</taxon>
        <taxon>Candidatus Berkelbacteria</taxon>
    </lineage>
</organism>
<protein>
    <submittedName>
        <fullName evidence="3">AAA family ATPase</fullName>
    </submittedName>
</protein>
<name>A0A2M7K1Z7_9BACT</name>
<dbReference type="GO" id="GO:0000731">
    <property type="term" value="P:DNA synthesis involved in DNA repair"/>
    <property type="evidence" value="ECO:0007669"/>
    <property type="project" value="TreeGrafter"/>
</dbReference>
<dbReference type="SUPFAM" id="SSF48019">
    <property type="entry name" value="post-AAA+ oligomerization domain-like"/>
    <property type="match status" value="1"/>
</dbReference>
<gene>
    <name evidence="3" type="ORF">COZ63_00595</name>
</gene>
<dbReference type="InterPro" id="IPR008921">
    <property type="entry name" value="DNA_pol3_clamp-load_cplx_C"/>
</dbReference>
<dbReference type="EMBL" id="PFIK01000008">
    <property type="protein sequence ID" value="PIX30282.1"/>
    <property type="molecule type" value="Genomic_DNA"/>
</dbReference>
<dbReference type="PANTHER" id="PTHR13779">
    <property type="entry name" value="WERNER HELICASE-INTERACTING PROTEIN 1 FAMILY MEMBER"/>
    <property type="match status" value="1"/>
</dbReference>
<dbReference type="AlphaFoldDB" id="A0A2M7K1Z7"/>
<evidence type="ECO:0000313" key="4">
    <source>
        <dbReference type="Proteomes" id="UP000229924"/>
    </source>
</evidence>
<dbReference type="GO" id="GO:0006261">
    <property type="term" value="P:DNA-templated DNA replication"/>
    <property type="evidence" value="ECO:0007669"/>
    <property type="project" value="TreeGrafter"/>
</dbReference>
<dbReference type="Gene3D" id="1.10.3710.10">
    <property type="entry name" value="DNA polymerase III clamp loader subunits, C-terminal domain"/>
    <property type="match status" value="1"/>
</dbReference>
<dbReference type="InterPro" id="IPR021886">
    <property type="entry name" value="MgsA_C"/>
</dbReference>
<dbReference type="GO" id="GO:0017116">
    <property type="term" value="F:single-stranded DNA helicase activity"/>
    <property type="evidence" value="ECO:0007669"/>
    <property type="project" value="TreeGrafter"/>
</dbReference>